<dbReference type="RefSeq" id="WP_344452732.1">
    <property type="nucleotide sequence ID" value="NZ_BAAATZ010000019.1"/>
</dbReference>
<feature type="domain" description="SnoaL-like" evidence="1">
    <location>
        <begin position="12"/>
        <end position="136"/>
    </location>
</feature>
<reference evidence="3" key="1">
    <citation type="journal article" date="2019" name="Int. J. Syst. Evol. Microbiol.">
        <title>The Global Catalogue of Microorganisms (GCM) 10K type strain sequencing project: providing services to taxonomists for standard genome sequencing and annotation.</title>
        <authorList>
            <consortium name="The Broad Institute Genomics Platform"/>
            <consortium name="The Broad Institute Genome Sequencing Center for Infectious Disease"/>
            <person name="Wu L."/>
            <person name="Ma J."/>
        </authorList>
    </citation>
    <scope>NUCLEOTIDE SEQUENCE [LARGE SCALE GENOMIC DNA]</scope>
    <source>
        <strain evidence="3">JCM 8201</strain>
    </source>
</reference>
<evidence type="ECO:0000259" key="1">
    <source>
        <dbReference type="Pfam" id="PF13577"/>
    </source>
</evidence>
<dbReference type="SUPFAM" id="SSF54427">
    <property type="entry name" value="NTF2-like"/>
    <property type="match status" value="1"/>
</dbReference>
<organism evidence="2 3">
    <name type="scientific">Actinocorallia aurantiaca</name>
    <dbReference type="NCBI Taxonomy" id="46204"/>
    <lineage>
        <taxon>Bacteria</taxon>
        <taxon>Bacillati</taxon>
        <taxon>Actinomycetota</taxon>
        <taxon>Actinomycetes</taxon>
        <taxon>Streptosporangiales</taxon>
        <taxon>Thermomonosporaceae</taxon>
        <taxon>Actinocorallia</taxon>
    </lineage>
</organism>
<proteinExistence type="predicted"/>
<dbReference type="Pfam" id="PF13577">
    <property type="entry name" value="SnoaL_4"/>
    <property type="match status" value="1"/>
</dbReference>
<protein>
    <recommendedName>
        <fullName evidence="1">SnoaL-like domain-containing protein</fullName>
    </recommendedName>
</protein>
<name>A0ABP6GV92_9ACTN</name>
<evidence type="ECO:0000313" key="2">
    <source>
        <dbReference type="EMBL" id="GAA2731198.1"/>
    </source>
</evidence>
<dbReference type="Proteomes" id="UP001501842">
    <property type="component" value="Unassembled WGS sequence"/>
</dbReference>
<dbReference type="CDD" id="cd00531">
    <property type="entry name" value="NTF2_like"/>
    <property type="match status" value="1"/>
</dbReference>
<gene>
    <name evidence="2" type="ORF">GCM10010439_46110</name>
</gene>
<dbReference type="InterPro" id="IPR032710">
    <property type="entry name" value="NTF2-like_dom_sf"/>
</dbReference>
<keyword evidence="3" id="KW-1185">Reference proteome</keyword>
<dbReference type="EMBL" id="BAAATZ010000019">
    <property type="protein sequence ID" value="GAA2731198.1"/>
    <property type="molecule type" value="Genomic_DNA"/>
</dbReference>
<accession>A0ABP6GV92</accession>
<dbReference type="Gene3D" id="3.10.450.50">
    <property type="match status" value="1"/>
</dbReference>
<dbReference type="InterPro" id="IPR037401">
    <property type="entry name" value="SnoaL-like"/>
</dbReference>
<evidence type="ECO:0000313" key="3">
    <source>
        <dbReference type="Proteomes" id="UP001501842"/>
    </source>
</evidence>
<dbReference type="NCBIfam" id="TIGR02246">
    <property type="entry name" value="SgcJ/EcaC family oxidoreductase"/>
    <property type="match status" value="1"/>
</dbReference>
<comment type="caution">
    <text evidence="2">The sequence shown here is derived from an EMBL/GenBank/DDBJ whole genome shotgun (WGS) entry which is preliminary data.</text>
</comment>
<dbReference type="InterPro" id="IPR011944">
    <property type="entry name" value="Steroid_delta5-4_isomerase"/>
</dbReference>
<sequence>MGTTDGRTRDGAADELEIRNVLARIAQGSDTGDLAAYGELFTEDARWDMPGVPVKNGREEIVAAGAARRAEGVTGPGSRTRHLISTIAVAVDGDRAVAESYWQFFTDTATTPTLRSMGAYRDTFLRTEHGWKLAERLITPG</sequence>